<protein>
    <recommendedName>
        <fullName evidence="2">Reverse transcriptase domain-containing protein</fullName>
    </recommendedName>
</protein>
<sequence length="86" mass="9726">DIGFADDIALLSQCHIDMEETVTASKATSKKVGLKIKTRKTKSVFTVRGEEIEELDHFTYLGNVINKEGEIYQDRKTKIGNILIIR</sequence>
<feature type="non-terminal residue" evidence="1">
    <location>
        <position position="1"/>
    </location>
</feature>
<name>A0A0L8GZY8_OCTBM</name>
<gene>
    <name evidence="1" type="ORF">OCBIM_22025228mg</name>
</gene>
<dbReference type="PANTHER" id="PTHR47027">
    <property type="entry name" value="REVERSE TRANSCRIPTASE DOMAIN-CONTAINING PROTEIN"/>
    <property type="match status" value="1"/>
</dbReference>
<proteinExistence type="predicted"/>
<accession>A0A0L8GZY8</accession>
<dbReference type="EMBL" id="KQ419741">
    <property type="protein sequence ID" value="KOF82502.1"/>
    <property type="molecule type" value="Genomic_DNA"/>
</dbReference>
<reference evidence="1" key="1">
    <citation type="submission" date="2015-07" db="EMBL/GenBank/DDBJ databases">
        <title>MeaNS - Measles Nucleotide Surveillance Program.</title>
        <authorList>
            <person name="Tran T."/>
            <person name="Druce J."/>
        </authorList>
    </citation>
    <scope>NUCLEOTIDE SEQUENCE</scope>
    <source>
        <strain evidence="1">UCB-OBI-ISO-001</strain>
        <tissue evidence="1">Gonad</tissue>
    </source>
</reference>
<dbReference type="AlphaFoldDB" id="A0A0L8GZY8"/>
<evidence type="ECO:0008006" key="2">
    <source>
        <dbReference type="Google" id="ProtNLM"/>
    </source>
</evidence>
<evidence type="ECO:0000313" key="1">
    <source>
        <dbReference type="EMBL" id="KOF82502.1"/>
    </source>
</evidence>
<organism evidence="1">
    <name type="scientific">Octopus bimaculoides</name>
    <name type="common">California two-spotted octopus</name>
    <dbReference type="NCBI Taxonomy" id="37653"/>
    <lineage>
        <taxon>Eukaryota</taxon>
        <taxon>Metazoa</taxon>
        <taxon>Spiralia</taxon>
        <taxon>Lophotrochozoa</taxon>
        <taxon>Mollusca</taxon>
        <taxon>Cephalopoda</taxon>
        <taxon>Coleoidea</taxon>
        <taxon>Octopodiformes</taxon>
        <taxon>Octopoda</taxon>
        <taxon>Incirrata</taxon>
        <taxon>Octopodidae</taxon>
        <taxon>Octopus</taxon>
    </lineage>
</organism>
<dbReference type="PANTHER" id="PTHR47027:SF25">
    <property type="entry name" value="REVERSE TRANSCRIPTASE DOMAIN-CONTAINING PROTEIN"/>
    <property type="match status" value="1"/>
</dbReference>